<reference evidence="2 3" key="1">
    <citation type="submission" date="2024-05" db="EMBL/GenBank/DDBJ databases">
        <authorList>
            <person name="Busch G.E."/>
            <person name="Sharma I."/>
        </authorList>
    </citation>
    <scope>NUCLEOTIDE SEQUENCE [LARGE SCALE GENOMIC DNA]</scope>
    <source>
        <strain evidence="2 3">23GB23</strain>
    </source>
</reference>
<feature type="compositionally biased region" description="Low complexity" evidence="1">
    <location>
        <begin position="60"/>
        <end position="78"/>
    </location>
</feature>
<feature type="region of interest" description="Disordered" evidence="1">
    <location>
        <begin position="60"/>
        <end position="85"/>
    </location>
</feature>
<sequence>MPFLNNAIKQQNHLGTHQMNRRKKIKDVYDKRMKQANLKVNPKKAKPKYISKAEREKIAAEAATQTTDIETVETTTTEEQAKKDA</sequence>
<evidence type="ECO:0000313" key="2">
    <source>
        <dbReference type="EMBL" id="MEP7728636.1"/>
    </source>
</evidence>
<feature type="compositionally biased region" description="Polar residues" evidence="1">
    <location>
        <begin position="7"/>
        <end position="18"/>
    </location>
</feature>
<dbReference type="InterPro" id="IPR021677">
    <property type="entry name" value="DUF2986"/>
</dbReference>
<name>A0ABV0KWT1_9GAMM</name>
<organism evidence="2 3">
    <name type="scientific">Marinomonas primoryensis</name>
    <dbReference type="NCBI Taxonomy" id="178399"/>
    <lineage>
        <taxon>Bacteria</taxon>
        <taxon>Pseudomonadati</taxon>
        <taxon>Pseudomonadota</taxon>
        <taxon>Gammaproteobacteria</taxon>
        <taxon>Oceanospirillales</taxon>
        <taxon>Oceanospirillaceae</taxon>
        <taxon>Marinomonas</taxon>
    </lineage>
</organism>
<evidence type="ECO:0000256" key="1">
    <source>
        <dbReference type="SAM" id="MobiDB-lite"/>
    </source>
</evidence>
<proteinExistence type="predicted"/>
<protein>
    <submittedName>
        <fullName evidence="2">DUF2986 domain-containing protein</fullName>
    </submittedName>
</protein>
<comment type="caution">
    <text evidence="2">The sequence shown here is derived from an EMBL/GenBank/DDBJ whole genome shotgun (WGS) entry which is preliminary data.</text>
</comment>
<dbReference type="RefSeq" id="WP_348576206.1">
    <property type="nucleotide sequence ID" value="NZ_JBDYKN010000002.1"/>
</dbReference>
<feature type="region of interest" description="Disordered" evidence="1">
    <location>
        <begin position="1"/>
        <end position="22"/>
    </location>
</feature>
<gene>
    <name evidence="2" type="ORF">ABKW32_04180</name>
</gene>
<dbReference type="Proteomes" id="UP001471651">
    <property type="component" value="Unassembled WGS sequence"/>
</dbReference>
<evidence type="ECO:0000313" key="3">
    <source>
        <dbReference type="Proteomes" id="UP001471651"/>
    </source>
</evidence>
<dbReference type="EMBL" id="JBDYKN010000002">
    <property type="protein sequence ID" value="MEP7728636.1"/>
    <property type="molecule type" value="Genomic_DNA"/>
</dbReference>
<keyword evidence="3" id="KW-1185">Reference proteome</keyword>
<dbReference type="Pfam" id="PF11661">
    <property type="entry name" value="DUF2986"/>
    <property type="match status" value="1"/>
</dbReference>
<accession>A0ABV0KWT1</accession>